<keyword evidence="1" id="KW-0378">Hydrolase</keyword>
<organism evidence="1 2">
    <name type="scientific">Thalassococcus lentus</name>
    <dbReference type="NCBI Taxonomy" id="1210524"/>
    <lineage>
        <taxon>Bacteria</taxon>
        <taxon>Pseudomonadati</taxon>
        <taxon>Pseudomonadota</taxon>
        <taxon>Alphaproteobacteria</taxon>
        <taxon>Rhodobacterales</taxon>
        <taxon>Roseobacteraceae</taxon>
        <taxon>Thalassococcus</taxon>
    </lineage>
</organism>
<name>A0ABT4XTC0_9RHOB</name>
<reference evidence="1 2" key="1">
    <citation type="submission" date="2023-01" db="EMBL/GenBank/DDBJ databases">
        <title>Thalassococcus onchidii sp. nov., isolated from a marine invertebrate from the South China Sea.</title>
        <authorList>
            <person name="Xu S."/>
            <person name="Liu Z."/>
            <person name="Xu Y."/>
        </authorList>
    </citation>
    <scope>NUCLEOTIDE SEQUENCE [LARGE SCALE GENOMIC DNA]</scope>
    <source>
        <strain evidence="1 2">KCTC 32084</strain>
    </source>
</reference>
<protein>
    <submittedName>
        <fullName evidence="1">HNH endonuclease</fullName>
    </submittedName>
</protein>
<keyword evidence="1" id="KW-0255">Endonuclease</keyword>
<proteinExistence type="predicted"/>
<dbReference type="PANTHER" id="PTHR37827">
    <property type="entry name" value="TUDOR DOMAIN-CONTAINING PROTEIN"/>
    <property type="match status" value="1"/>
</dbReference>
<dbReference type="PANTHER" id="PTHR37827:SF1">
    <property type="entry name" value="HNH DOMAIN-CONTAINING PROTEIN"/>
    <property type="match status" value="1"/>
</dbReference>
<keyword evidence="1" id="KW-0540">Nuclease</keyword>
<accession>A0ABT4XTC0</accession>
<keyword evidence="2" id="KW-1185">Reference proteome</keyword>
<comment type="caution">
    <text evidence="1">The sequence shown here is derived from an EMBL/GenBank/DDBJ whole genome shotgun (WGS) entry which is preliminary data.</text>
</comment>
<sequence>MTPDRQDDPICPICLRPIPPQARQSLHHLVPKLKGGKGGPVVRVHQICHNEIHARFTEAELARDLHTPEALRAHPDMAGFLKWISKRPPTFHARSAGGRRKR</sequence>
<dbReference type="GO" id="GO:0004519">
    <property type="term" value="F:endonuclease activity"/>
    <property type="evidence" value="ECO:0007669"/>
    <property type="project" value="UniProtKB-KW"/>
</dbReference>
<evidence type="ECO:0000313" key="1">
    <source>
        <dbReference type="EMBL" id="MDA7425186.1"/>
    </source>
</evidence>
<dbReference type="Proteomes" id="UP001210720">
    <property type="component" value="Unassembled WGS sequence"/>
</dbReference>
<dbReference type="EMBL" id="JAQIOY010000003">
    <property type="protein sequence ID" value="MDA7425186.1"/>
    <property type="molecule type" value="Genomic_DNA"/>
</dbReference>
<dbReference type="RefSeq" id="WP_271432535.1">
    <property type="nucleotide sequence ID" value="NZ_JAQIOY010000003.1"/>
</dbReference>
<gene>
    <name evidence="1" type="ORF">PFY00_10635</name>
</gene>
<evidence type="ECO:0000313" key="2">
    <source>
        <dbReference type="Proteomes" id="UP001210720"/>
    </source>
</evidence>